<organism evidence="2 3">
    <name type="scientific">Prorocentrum cordatum</name>
    <dbReference type="NCBI Taxonomy" id="2364126"/>
    <lineage>
        <taxon>Eukaryota</taxon>
        <taxon>Sar</taxon>
        <taxon>Alveolata</taxon>
        <taxon>Dinophyceae</taxon>
        <taxon>Prorocentrales</taxon>
        <taxon>Prorocentraceae</taxon>
        <taxon>Prorocentrum</taxon>
    </lineage>
</organism>
<name>A0ABN9WDA6_9DINO</name>
<protein>
    <submittedName>
        <fullName evidence="2">Uncharacterized protein</fullName>
    </submittedName>
</protein>
<feature type="region of interest" description="Disordered" evidence="1">
    <location>
        <begin position="66"/>
        <end position="121"/>
    </location>
</feature>
<feature type="compositionally biased region" description="Polar residues" evidence="1">
    <location>
        <begin position="87"/>
        <end position="99"/>
    </location>
</feature>
<keyword evidence="3" id="KW-1185">Reference proteome</keyword>
<evidence type="ECO:0000313" key="3">
    <source>
        <dbReference type="Proteomes" id="UP001189429"/>
    </source>
</evidence>
<reference evidence="2" key="1">
    <citation type="submission" date="2023-10" db="EMBL/GenBank/DDBJ databases">
        <authorList>
            <person name="Chen Y."/>
            <person name="Shah S."/>
            <person name="Dougan E. K."/>
            <person name="Thang M."/>
            <person name="Chan C."/>
        </authorList>
    </citation>
    <scope>NUCLEOTIDE SEQUENCE [LARGE SCALE GENOMIC DNA]</scope>
</reference>
<evidence type="ECO:0000256" key="1">
    <source>
        <dbReference type="SAM" id="MobiDB-lite"/>
    </source>
</evidence>
<gene>
    <name evidence="2" type="ORF">PCOR1329_LOCUS66291</name>
</gene>
<dbReference type="EMBL" id="CAUYUJ010018528">
    <property type="protein sequence ID" value="CAK0884312.1"/>
    <property type="molecule type" value="Genomic_DNA"/>
</dbReference>
<comment type="caution">
    <text evidence="2">The sequence shown here is derived from an EMBL/GenBank/DDBJ whole genome shotgun (WGS) entry which is preliminary data.</text>
</comment>
<evidence type="ECO:0000313" key="2">
    <source>
        <dbReference type="EMBL" id="CAK0884312.1"/>
    </source>
</evidence>
<accession>A0ABN9WDA6</accession>
<sequence>MTATMDLDADGACEYFGHFASEELRGATLGNTTWEVACGTAANATISNATVTITYVQPLAARAPRCRQLRARGPPGLRTPPPPETRASCQFRTVQSSARDNPVDHTAAGDSSPGGPGEPSH</sequence>
<proteinExistence type="predicted"/>
<feature type="compositionally biased region" description="Gly residues" evidence="1">
    <location>
        <begin position="112"/>
        <end position="121"/>
    </location>
</feature>
<dbReference type="Proteomes" id="UP001189429">
    <property type="component" value="Unassembled WGS sequence"/>
</dbReference>